<organism evidence="2 3">
    <name type="scientific">Xylaria flabelliformis</name>
    <dbReference type="NCBI Taxonomy" id="2512241"/>
    <lineage>
        <taxon>Eukaryota</taxon>
        <taxon>Fungi</taxon>
        <taxon>Dikarya</taxon>
        <taxon>Ascomycota</taxon>
        <taxon>Pezizomycotina</taxon>
        <taxon>Sordariomycetes</taxon>
        <taxon>Xylariomycetidae</taxon>
        <taxon>Xylariales</taxon>
        <taxon>Xylariaceae</taxon>
        <taxon>Xylaria</taxon>
    </lineage>
</organism>
<dbReference type="EMBL" id="VFLP01000041">
    <property type="protein sequence ID" value="TRX91910.1"/>
    <property type="molecule type" value="Genomic_DNA"/>
</dbReference>
<dbReference type="GO" id="GO:0016887">
    <property type="term" value="F:ATP hydrolysis activity"/>
    <property type="evidence" value="ECO:0007669"/>
    <property type="project" value="InterPro"/>
</dbReference>
<dbReference type="AlphaFoldDB" id="A0A553HVB6"/>
<dbReference type="InterPro" id="IPR027417">
    <property type="entry name" value="P-loop_NTPase"/>
</dbReference>
<dbReference type="Pfam" id="PF00004">
    <property type="entry name" value="AAA"/>
    <property type="match status" value="1"/>
</dbReference>
<sequence>MHDANSAADVAVQQRTGYASQVPWNSQDKDKDWDFKVDFILRGTPDANRAEVRMVSIKDLITDKILLTKEVRDLTDDPSQIPKEDLILLPHRLPAFVLKDCKWAKSLSTVSFWFNDGLTDYLAVVDIKHVKKVEQFDGWPSLVLPRGYKNMIHSLIQAHYHIQTRPDTNKNIRADVVCRKGKGLIILLCGAPGVGKTSTAECVTGFYKQPLYHTTCGDLGIASEEVETRIKCIFIQAQEWKYIFLVATGNNVKHKNLVSDEAFKSRVHMTLYYPALHENSTLEIFKHNLQRTKLCKRNSRQIQNAFHIAIALAEDEAQERGDTAMKINGQEPKQFFVPDTSIWWKG</sequence>
<dbReference type="PANTHER" id="PTHR46411">
    <property type="entry name" value="FAMILY ATPASE, PUTATIVE-RELATED"/>
    <property type="match status" value="1"/>
</dbReference>
<dbReference type="Proteomes" id="UP000319160">
    <property type="component" value="Unassembled WGS sequence"/>
</dbReference>
<evidence type="ECO:0000259" key="1">
    <source>
        <dbReference type="Pfam" id="PF00004"/>
    </source>
</evidence>
<reference evidence="3" key="1">
    <citation type="submission" date="2019-06" db="EMBL/GenBank/DDBJ databases">
        <title>Draft genome sequence of the griseofulvin-producing fungus Xylaria cubensis strain G536.</title>
        <authorList>
            <person name="Mead M.E."/>
            <person name="Raja H.A."/>
            <person name="Steenwyk J.L."/>
            <person name="Knowles S.L."/>
            <person name="Oberlies N.H."/>
            <person name="Rokas A."/>
        </authorList>
    </citation>
    <scope>NUCLEOTIDE SEQUENCE [LARGE SCALE GENOMIC DNA]</scope>
    <source>
        <strain evidence="3">G536</strain>
    </source>
</reference>
<proteinExistence type="predicted"/>
<gene>
    <name evidence="2" type="ORF">FHL15_007229</name>
</gene>
<name>A0A553HVB6_9PEZI</name>
<feature type="domain" description="ATPase AAA-type core" evidence="1">
    <location>
        <begin position="186"/>
        <end position="240"/>
    </location>
</feature>
<dbReference type="SUPFAM" id="SSF52540">
    <property type="entry name" value="P-loop containing nucleoside triphosphate hydrolases"/>
    <property type="match status" value="1"/>
</dbReference>
<dbReference type="STRING" id="2512241.A0A553HVB6"/>
<dbReference type="Gene3D" id="3.40.50.300">
    <property type="entry name" value="P-loop containing nucleotide triphosphate hydrolases"/>
    <property type="match status" value="1"/>
</dbReference>
<dbReference type="GO" id="GO:0005524">
    <property type="term" value="F:ATP binding"/>
    <property type="evidence" value="ECO:0007669"/>
    <property type="project" value="InterPro"/>
</dbReference>
<dbReference type="InterPro" id="IPR003959">
    <property type="entry name" value="ATPase_AAA_core"/>
</dbReference>
<protein>
    <recommendedName>
        <fullName evidence="1">ATPase AAA-type core domain-containing protein</fullName>
    </recommendedName>
</protein>
<comment type="caution">
    <text evidence="2">The sequence shown here is derived from an EMBL/GenBank/DDBJ whole genome shotgun (WGS) entry which is preliminary data.</text>
</comment>
<keyword evidence="3" id="KW-1185">Reference proteome</keyword>
<dbReference type="OrthoDB" id="10042665at2759"/>
<evidence type="ECO:0000313" key="3">
    <source>
        <dbReference type="Proteomes" id="UP000319160"/>
    </source>
</evidence>
<evidence type="ECO:0000313" key="2">
    <source>
        <dbReference type="EMBL" id="TRX91910.1"/>
    </source>
</evidence>
<dbReference type="PANTHER" id="PTHR46411:SF2">
    <property type="entry name" value="AAA+ ATPASE DOMAIN-CONTAINING PROTEIN"/>
    <property type="match status" value="1"/>
</dbReference>
<accession>A0A553HVB6</accession>